<comment type="caution">
    <text evidence="1">The sequence shown here is derived from an EMBL/GenBank/DDBJ whole genome shotgun (WGS) entry which is preliminary data.</text>
</comment>
<evidence type="ECO:0000313" key="2">
    <source>
        <dbReference type="Proteomes" id="UP000828048"/>
    </source>
</evidence>
<proteinExistence type="predicted"/>
<sequence>MSVSLVFSSAQMIGLSVELLAEHRRFFVSLIYGLNLARERVSLWNDLRALFLQLGSSAWVLMGDFNVVRSPDERIVGLDEVAASDFNNCLADICMHNMVTKGYWFTWTNKRGGLRDNKSRLDRVLVNDGWLDLFRDSEVVGHAPGVSDHCALVLTVVHNRYKACPFRFFNFWMADSRFGDLLGSSWGKVVRGNPMERLSLKLKGLKPVLKAFHKQHYGNLNGWVMAARKNLSKIQRLCFRFSHDQFLCDLEKDLVQQFYALSQAEESYKKQKSRVNWLALGDKNTRFFHQKMNAHRVRNTILSLVNDQGVRLEDPSDIEDEILGYYQGLLGSEFTQKRDATVELSAAIQHKMMSPESVPSAMPPPVEEEVWSGDTVVAEVAAAAAEAYYIIRLFT</sequence>
<organism evidence="1 2">
    <name type="scientific">Vaccinium darrowii</name>
    <dbReference type="NCBI Taxonomy" id="229202"/>
    <lineage>
        <taxon>Eukaryota</taxon>
        <taxon>Viridiplantae</taxon>
        <taxon>Streptophyta</taxon>
        <taxon>Embryophyta</taxon>
        <taxon>Tracheophyta</taxon>
        <taxon>Spermatophyta</taxon>
        <taxon>Magnoliopsida</taxon>
        <taxon>eudicotyledons</taxon>
        <taxon>Gunneridae</taxon>
        <taxon>Pentapetalae</taxon>
        <taxon>asterids</taxon>
        <taxon>Ericales</taxon>
        <taxon>Ericaceae</taxon>
        <taxon>Vaccinioideae</taxon>
        <taxon>Vaccinieae</taxon>
        <taxon>Vaccinium</taxon>
    </lineage>
</organism>
<name>A0ACB7YWL6_9ERIC</name>
<keyword evidence="2" id="KW-1185">Reference proteome</keyword>
<protein>
    <submittedName>
        <fullName evidence="1">Uncharacterized protein</fullName>
    </submittedName>
</protein>
<reference evidence="1 2" key="1">
    <citation type="journal article" date="2021" name="Hortic Res">
        <title>High-quality reference genome and annotation aids understanding of berry development for evergreen blueberry (Vaccinium darrowii).</title>
        <authorList>
            <person name="Yu J."/>
            <person name="Hulse-Kemp A.M."/>
            <person name="Babiker E."/>
            <person name="Staton M."/>
        </authorList>
    </citation>
    <scope>NUCLEOTIDE SEQUENCE [LARGE SCALE GENOMIC DNA]</scope>
    <source>
        <strain evidence="2">cv. NJ 8807/NJ 8810</strain>
        <tissue evidence="1">Young leaf</tissue>
    </source>
</reference>
<evidence type="ECO:0000313" key="1">
    <source>
        <dbReference type="EMBL" id="KAH7857816.1"/>
    </source>
</evidence>
<accession>A0ACB7YWL6</accession>
<dbReference type="Proteomes" id="UP000828048">
    <property type="component" value="Chromosome 3"/>
</dbReference>
<gene>
    <name evidence="1" type="ORF">Vadar_016806</name>
</gene>
<dbReference type="EMBL" id="CM037153">
    <property type="protein sequence ID" value="KAH7857816.1"/>
    <property type="molecule type" value="Genomic_DNA"/>
</dbReference>